<proteinExistence type="predicted"/>
<sequence>MSVLLNQKLFQSAMVRPGPGAGVIQALAPMIGGLFRLETDPGGQSYDEALAARVADPLWMLARQWQFREFDGEDAGSPLEVRYRLQGTPLLGLAPGTDPADDRFTALAGLPLEPWVEAEPVLASATGHARANIEAGRWLLRLMDDAGVDGAPAVQQAYPAAVALPQDPLSDPAGTLWHLVLGSAGLDAARLAADARPLRDADGVLVALPATLIAAGLGDTLRPVLEDWLRWMDDFIFEQPNAAWSPQRQEYAFELAAGRDTGQRWRLDAQEYVDGRIDWHDFDLRPAAATLQPGDAGRLDDTEDRRSFATPVQYPGMPASRYWEFEDAAVNFARIEAGSLDLVRMMVAEYALVHGNDWYLVPARVQAGALYRVDHLQVTDTFGQVTTVEPLSREAGAWRLHGLSRPDQPGLGADGDWLFVPPPLSDTLEGSPLEQVAFVRDEMANLAWAIEKRVQGSSGEPLDRGLEEQRHPARQQPTLAGTDARLLYRLMTPVASHWLPLLPSRQRGARGLDIDLERAAMKRFYRVDAAARDGDPEYRAFLDHLEQVAAQGGFVERLASSDPDLVIYAFHPRGLILRADPQVPVTADVLRLAEEELSRSGFIVERRFQYARAADGRALLWVGRRKRIGRGEAASGLRFDLGLRPAPA</sequence>
<accession>A0A318GX45</accession>
<comment type="caution">
    <text evidence="1">The sequence shown here is derived from an EMBL/GenBank/DDBJ whole genome shotgun (WGS) entry which is preliminary data.</text>
</comment>
<protein>
    <submittedName>
        <fullName evidence="1">Uncharacterized protein</fullName>
    </submittedName>
</protein>
<evidence type="ECO:0000313" key="1">
    <source>
        <dbReference type="EMBL" id="PXW94018.1"/>
    </source>
</evidence>
<dbReference type="RefSeq" id="WP_110401777.1">
    <property type="nucleotide sequence ID" value="NZ_QJJS01000016.1"/>
</dbReference>
<name>A0A318GX45_9BURK</name>
<dbReference type="Proteomes" id="UP000247811">
    <property type="component" value="Unassembled WGS sequence"/>
</dbReference>
<keyword evidence="2" id="KW-1185">Reference proteome</keyword>
<reference evidence="1 2" key="1">
    <citation type="submission" date="2018-05" db="EMBL/GenBank/DDBJ databases">
        <title>Genomic Encyclopedia of Type Strains, Phase IV (KMG-IV): sequencing the most valuable type-strain genomes for metagenomic binning, comparative biology and taxonomic classification.</title>
        <authorList>
            <person name="Goeker M."/>
        </authorList>
    </citation>
    <scope>NUCLEOTIDE SEQUENCE [LARGE SCALE GENOMIC DNA]</scope>
    <source>
        <strain evidence="1 2">DSM 566</strain>
    </source>
</reference>
<gene>
    <name evidence="1" type="ORF">C7444_11651</name>
</gene>
<evidence type="ECO:0000313" key="2">
    <source>
        <dbReference type="Proteomes" id="UP000247811"/>
    </source>
</evidence>
<organism evidence="1 2">
    <name type="scientific">Sphaerotilus hippei</name>
    <dbReference type="NCBI Taxonomy" id="744406"/>
    <lineage>
        <taxon>Bacteria</taxon>
        <taxon>Pseudomonadati</taxon>
        <taxon>Pseudomonadota</taxon>
        <taxon>Betaproteobacteria</taxon>
        <taxon>Burkholderiales</taxon>
        <taxon>Sphaerotilaceae</taxon>
        <taxon>Sphaerotilus</taxon>
    </lineage>
</organism>
<dbReference type="EMBL" id="QJJS01000016">
    <property type="protein sequence ID" value="PXW94018.1"/>
    <property type="molecule type" value="Genomic_DNA"/>
</dbReference>
<dbReference type="AlphaFoldDB" id="A0A318GX45"/>
<dbReference type="OrthoDB" id="9763471at2"/>